<dbReference type="EMBL" id="EQ982715">
    <property type="protein sequence ID" value="EEF24294.1"/>
    <property type="molecule type" value="Genomic_DNA"/>
</dbReference>
<evidence type="ECO:0000313" key="2">
    <source>
        <dbReference type="EMBL" id="EEF24294.1"/>
    </source>
</evidence>
<evidence type="ECO:0000313" key="3">
    <source>
        <dbReference type="Proteomes" id="UP000008311"/>
    </source>
</evidence>
<feature type="compositionally biased region" description="Basic and acidic residues" evidence="1">
    <location>
        <begin position="235"/>
        <end position="248"/>
    </location>
</feature>
<keyword evidence="3" id="KW-1185">Reference proteome</keyword>
<dbReference type="AlphaFoldDB" id="B9TIM0"/>
<dbReference type="InParanoid" id="B9TIM0"/>
<gene>
    <name evidence="2" type="ORF">RCOM_1929250</name>
</gene>
<sequence length="285" mass="32089">MPLLPVISSLLSRASRALGLESVDAFPPGHRYPYTRWDRAYFDIASDLTADQMETAICEAITNTPMVFAHITHPTPRMQRALLAIIHARLRRGSTAPTDLVAMLIDACDSPRTPEALPGLRAALASTEGYDPSMRIAHLQAWLADMPAAFDVIEAPVRAHERRLDEDVQQPPGRQRRRHARGDRQGRLGPVACLPHVVGDEDADGFVRQVDRVRPQREAGRARHAHAVQQGTRRQRGEDQQGEAERQQRIAGHRLRVRIVIVEEPRERAADDERARREQRVAVRE</sequence>
<dbReference type="Proteomes" id="UP000008311">
    <property type="component" value="Unassembled WGS sequence"/>
</dbReference>
<evidence type="ECO:0000256" key="1">
    <source>
        <dbReference type="SAM" id="MobiDB-lite"/>
    </source>
</evidence>
<protein>
    <submittedName>
        <fullName evidence="2">Uncharacterized protein</fullName>
    </submittedName>
</protein>
<organism evidence="2 3">
    <name type="scientific">Ricinus communis</name>
    <name type="common">Castor bean</name>
    <dbReference type="NCBI Taxonomy" id="3988"/>
    <lineage>
        <taxon>Eukaryota</taxon>
        <taxon>Viridiplantae</taxon>
        <taxon>Streptophyta</taxon>
        <taxon>Embryophyta</taxon>
        <taxon>Tracheophyta</taxon>
        <taxon>Spermatophyta</taxon>
        <taxon>Magnoliopsida</taxon>
        <taxon>eudicotyledons</taxon>
        <taxon>Gunneridae</taxon>
        <taxon>Pentapetalae</taxon>
        <taxon>rosids</taxon>
        <taxon>fabids</taxon>
        <taxon>Malpighiales</taxon>
        <taxon>Euphorbiaceae</taxon>
        <taxon>Acalyphoideae</taxon>
        <taxon>Acalypheae</taxon>
        <taxon>Ricinus</taxon>
    </lineage>
</organism>
<feature type="region of interest" description="Disordered" evidence="1">
    <location>
        <begin position="213"/>
        <end position="250"/>
    </location>
</feature>
<feature type="region of interest" description="Disordered" evidence="1">
    <location>
        <begin position="161"/>
        <end position="191"/>
    </location>
</feature>
<feature type="region of interest" description="Disordered" evidence="1">
    <location>
        <begin position="266"/>
        <end position="285"/>
    </location>
</feature>
<reference evidence="3" key="1">
    <citation type="journal article" date="2010" name="Nat. Biotechnol.">
        <title>Draft genome sequence of the oilseed species Ricinus communis.</title>
        <authorList>
            <person name="Chan A.P."/>
            <person name="Crabtree J."/>
            <person name="Zhao Q."/>
            <person name="Lorenzi H."/>
            <person name="Orvis J."/>
            <person name="Puiu D."/>
            <person name="Melake-Berhan A."/>
            <person name="Jones K.M."/>
            <person name="Redman J."/>
            <person name="Chen G."/>
            <person name="Cahoon E.B."/>
            <person name="Gedil M."/>
            <person name="Stanke M."/>
            <person name="Haas B.J."/>
            <person name="Wortman J.R."/>
            <person name="Fraser-Liggett C.M."/>
            <person name="Ravel J."/>
            <person name="Rabinowicz P.D."/>
        </authorList>
    </citation>
    <scope>NUCLEOTIDE SEQUENCE [LARGE SCALE GENOMIC DNA]</scope>
    <source>
        <strain evidence="3">cv. Hale</strain>
    </source>
</reference>
<name>B9TIM0_RICCO</name>
<accession>B9TIM0</accession>
<proteinExistence type="predicted"/>